<proteinExistence type="predicted"/>
<evidence type="ECO:0000313" key="2">
    <source>
        <dbReference type="EMBL" id="AYV49114.1"/>
    </source>
</evidence>
<name>A0A2N5CSZ8_9CAUL</name>
<keyword evidence="1" id="KW-0732">Signal</keyword>
<protein>
    <recommendedName>
        <fullName evidence="6">Lipoprotein</fullName>
    </recommendedName>
</protein>
<accession>A0A2N5CSZ8</accession>
<feature type="chain" id="PRO_5044577877" description="Lipoprotein" evidence="1">
    <location>
        <begin position="21"/>
        <end position="174"/>
    </location>
</feature>
<reference evidence="2 5" key="2">
    <citation type="submission" date="2018-01" db="EMBL/GenBank/DDBJ databases">
        <title>Complete genome sequence of Caulobacter flavus RHGG3.</title>
        <authorList>
            <person name="Yang E."/>
        </authorList>
    </citation>
    <scope>NUCLEOTIDE SEQUENCE [LARGE SCALE GENOMIC DNA]</scope>
    <source>
        <strain evidence="2 5">RHGG3</strain>
    </source>
</reference>
<dbReference type="PROSITE" id="PS51257">
    <property type="entry name" value="PROKAR_LIPOPROTEIN"/>
    <property type="match status" value="1"/>
</dbReference>
<dbReference type="RefSeq" id="WP_101713304.1">
    <property type="nucleotide sequence ID" value="NZ_CP026100.1"/>
</dbReference>
<dbReference type="Proteomes" id="UP000281192">
    <property type="component" value="Chromosome"/>
</dbReference>
<dbReference type="Proteomes" id="UP000234483">
    <property type="component" value="Unassembled WGS sequence"/>
</dbReference>
<evidence type="ECO:0000313" key="5">
    <source>
        <dbReference type="Proteomes" id="UP000281192"/>
    </source>
</evidence>
<dbReference type="OrthoDB" id="7190706at2"/>
<evidence type="ECO:0000313" key="3">
    <source>
        <dbReference type="EMBL" id="PLR14759.1"/>
    </source>
</evidence>
<gene>
    <name evidence="2" type="ORF">C1707_24245</name>
    <name evidence="3" type="ORF">CFHF_12305</name>
</gene>
<dbReference type="KEGG" id="cfh:C1707_24245"/>
<organism evidence="3 4">
    <name type="scientific">Caulobacter flavus</name>
    <dbReference type="NCBI Taxonomy" id="1679497"/>
    <lineage>
        <taxon>Bacteria</taxon>
        <taxon>Pseudomonadati</taxon>
        <taxon>Pseudomonadota</taxon>
        <taxon>Alphaproteobacteria</taxon>
        <taxon>Caulobacterales</taxon>
        <taxon>Caulobacteraceae</taxon>
        <taxon>Caulobacter</taxon>
    </lineage>
</organism>
<keyword evidence="5" id="KW-1185">Reference proteome</keyword>
<sequence length="174" mass="19035">MFRSLSIAAVAAALGLTACAPEIPPDPKPSDGFTGADKVAIDEVFQVVTGTFAEPKEVLFRDPLISDVEGKGRFVCLDAAMPGERWTGFVAQRIPNEEAYQVVREQDALSPKARPQCRALVLKYLGEQDVDWYDAEVAYNKAGCAHLDTAYWEAWKMACNGRITRPAKTEKPAA</sequence>
<evidence type="ECO:0000313" key="4">
    <source>
        <dbReference type="Proteomes" id="UP000234483"/>
    </source>
</evidence>
<dbReference type="AlphaFoldDB" id="A0A2N5CSZ8"/>
<dbReference type="EMBL" id="CP026100">
    <property type="protein sequence ID" value="AYV49114.1"/>
    <property type="molecule type" value="Genomic_DNA"/>
</dbReference>
<evidence type="ECO:0008006" key="6">
    <source>
        <dbReference type="Google" id="ProtNLM"/>
    </source>
</evidence>
<reference evidence="3 4" key="1">
    <citation type="submission" date="2017-12" db="EMBL/GenBank/DDBJ databases">
        <title>The genome sequence of Caulobacter flavus CGMCC1 15093.</title>
        <authorList>
            <person name="Gao J."/>
            <person name="Mao X."/>
            <person name="Sun J."/>
        </authorList>
    </citation>
    <scope>NUCLEOTIDE SEQUENCE [LARGE SCALE GENOMIC DNA]</scope>
    <source>
        <strain evidence="3 4">CGMCC1 15093</strain>
    </source>
</reference>
<dbReference type="EMBL" id="PJRQ01000024">
    <property type="protein sequence ID" value="PLR14759.1"/>
    <property type="molecule type" value="Genomic_DNA"/>
</dbReference>
<feature type="signal peptide" evidence="1">
    <location>
        <begin position="1"/>
        <end position="20"/>
    </location>
</feature>
<evidence type="ECO:0000256" key="1">
    <source>
        <dbReference type="SAM" id="SignalP"/>
    </source>
</evidence>